<organism evidence="1 2">
    <name type="scientific">Steinernema glaseri</name>
    <dbReference type="NCBI Taxonomy" id="37863"/>
    <lineage>
        <taxon>Eukaryota</taxon>
        <taxon>Metazoa</taxon>
        <taxon>Ecdysozoa</taxon>
        <taxon>Nematoda</taxon>
        <taxon>Chromadorea</taxon>
        <taxon>Rhabditida</taxon>
        <taxon>Tylenchina</taxon>
        <taxon>Panagrolaimomorpha</taxon>
        <taxon>Strongyloidoidea</taxon>
        <taxon>Steinernematidae</taxon>
        <taxon>Steinernema</taxon>
    </lineage>
</organism>
<reference evidence="2" key="1">
    <citation type="submission" date="2016-11" db="UniProtKB">
        <authorList>
            <consortium name="WormBaseParasite"/>
        </authorList>
    </citation>
    <scope>IDENTIFICATION</scope>
</reference>
<dbReference type="AlphaFoldDB" id="A0A1I7ZVG4"/>
<accession>A0A1I7ZVG4</accession>
<proteinExistence type="predicted"/>
<protein>
    <submittedName>
        <fullName evidence="2">Uncharacterized protein</fullName>
    </submittedName>
</protein>
<dbReference type="Proteomes" id="UP000095287">
    <property type="component" value="Unplaced"/>
</dbReference>
<keyword evidence="1" id="KW-1185">Reference proteome</keyword>
<evidence type="ECO:0000313" key="2">
    <source>
        <dbReference type="WBParaSite" id="L893_g30170.t1"/>
    </source>
</evidence>
<sequence>MDYSGYFSSQQSAANDANPFGINANIPFGSPGSAGGYSHHQQHLYGQYSNPYSQLAAGTRHFEDILR</sequence>
<evidence type="ECO:0000313" key="1">
    <source>
        <dbReference type="Proteomes" id="UP000095287"/>
    </source>
</evidence>
<dbReference type="WBParaSite" id="L893_g30170.t1">
    <property type="protein sequence ID" value="L893_g30170.t1"/>
    <property type="gene ID" value="L893_g30170"/>
</dbReference>
<name>A0A1I7ZVG4_9BILA</name>